<dbReference type="GO" id="GO:0005634">
    <property type="term" value="C:nucleus"/>
    <property type="evidence" value="ECO:0007669"/>
    <property type="project" value="TreeGrafter"/>
</dbReference>
<dbReference type="Proteomes" id="UP000887226">
    <property type="component" value="Unassembled WGS sequence"/>
</dbReference>
<dbReference type="InterPro" id="IPR018203">
    <property type="entry name" value="GDP_dissociation_inhibitor"/>
</dbReference>
<dbReference type="AlphaFoldDB" id="A0A9P7YVI0"/>
<dbReference type="GO" id="GO:0005968">
    <property type="term" value="C:Rab-protein geranylgeranyltransferase complex"/>
    <property type="evidence" value="ECO:0007669"/>
    <property type="project" value="TreeGrafter"/>
</dbReference>
<protein>
    <recommendedName>
        <fullName evidence="2">Rab proteins geranylgeranyltransferase</fullName>
    </recommendedName>
</protein>
<dbReference type="GO" id="GO:0016192">
    <property type="term" value="P:vesicle-mediated transport"/>
    <property type="evidence" value="ECO:0007669"/>
    <property type="project" value="TreeGrafter"/>
</dbReference>
<dbReference type="InterPro" id="IPR036188">
    <property type="entry name" value="FAD/NAD-bd_sf"/>
</dbReference>
<evidence type="ECO:0000313" key="4">
    <source>
        <dbReference type="Proteomes" id="UP000887226"/>
    </source>
</evidence>
<comment type="similarity">
    <text evidence="1 2">Belongs to the Rab GDI family.</text>
</comment>
<proteinExistence type="inferred from homology"/>
<keyword evidence="4" id="KW-1185">Reference proteome</keyword>
<dbReference type="Gene3D" id="3.30.519.10">
    <property type="entry name" value="Guanine Nucleotide Dissociation Inhibitor, domain 2"/>
    <property type="match status" value="1"/>
</dbReference>
<evidence type="ECO:0000256" key="2">
    <source>
        <dbReference type="PIRNR" id="PIRNR037514"/>
    </source>
</evidence>
<comment type="caution">
    <text evidence="3">The sequence shown here is derived from an EMBL/GenBank/DDBJ whole genome shotgun (WGS) entry which is preliminary data.</text>
</comment>
<name>A0A9P7YVI0_9HELO</name>
<dbReference type="PRINTS" id="PR00891">
    <property type="entry name" value="RABGDIREP"/>
</dbReference>
<dbReference type="Pfam" id="PF00996">
    <property type="entry name" value="GDI"/>
    <property type="match status" value="1"/>
</dbReference>
<organism evidence="3 4">
    <name type="scientific">Calycina marina</name>
    <dbReference type="NCBI Taxonomy" id="1763456"/>
    <lineage>
        <taxon>Eukaryota</taxon>
        <taxon>Fungi</taxon>
        <taxon>Dikarya</taxon>
        <taxon>Ascomycota</taxon>
        <taxon>Pezizomycotina</taxon>
        <taxon>Leotiomycetes</taxon>
        <taxon>Helotiales</taxon>
        <taxon>Pezizellaceae</taxon>
        <taxon>Calycina</taxon>
    </lineage>
</organism>
<gene>
    <name evidence="3" type="ORF">BJ878DRAFT_429632</name>
</gene>
<dbReference type="OrthoDB" id="1923006at2759"/>
<reference evidence="3" key="1">
    <citation type="journal article" date="2021" name="IMA Fungus">
        <title>Genomic characterization of three marine fungi, including Emericellopsis atlantica sp. nov. with signatures of a generalist lifestyle and marine biomass degradation.</title>
        <authorList>
            <person name="Hagestad O.C."/>
            <person name="Hou L."/>
            <person name="Andersen J.H."/>
            <person name="Hansen E.H."/>
            <person name="Altermark B."/>
            <person name="Li C."/>
            <person name="Kuhnert E."/>
            <person name="Cox R.J."/>
            <person name="Crous P.W."/>
            <person name="Spatafora J.W."/>
            <person name="Lail K."/>
            <person name="Amirebrahimi M."/>
            <person name="Lipzen A."/>
            <person name="Pangilinan J."/>
            <person name="Andreopoulos W."/>
            <person name="Hayes R.D."/>
            <person name="Ng V."/>
            <person name="Grigoriev I.V."/>
            <person name="Jackson S.A."/>
            <person name="Sutton T.D.S."/>
            <person name="Dobson A.D.W."/>
            <person name="Rama T."/>
        </authorList>
    </citation>
    <scope>NUCLEOTIDE SEQUENCE</scope>
    <source>
        <strain evidence="3">TRa3180A</strain>
    </source>
</reference>
<dbReference type="GO" id="GO:0007264">
    <property type="term" value="P:small GTPase-mediated signal transduction"/>
    <property type="evidence" value="ECO:0007669"/>
    <property type="project" value="UniProtKB-UniRule"/>
</dbReference>
<dbReference type="PANTHER" id="PTHR11787:SF4">
    <property type="entry name" value="CHM, RAB ESCORT PROTEIN 1"/>
    <property type="match status" value="1"/>
</dbReference>
<dbReference type="EMBL" id="MU254356">
    <property type="protein sequence ID" value="KAG9240739.1"/>
    <property type="molecule type" value="Genomic_DNA"/>
</dbReference>
<dbReference type="Gene3D" id="3.50.50.60">
    <property type="entry name" value="FAD/NAD(P)-binding domain"/>
    <property type="match status" value="1"/>
</dbReference>
<dbReference type="InterPro" id="IPR017230">
    <property type="entry name" value="Mrs6"/>
</dbReference>
<evidence type="ECO:0000313" key="3">
    <source>
        <dbReference type="EMBL" id="KAG9240739.1"/>
    </source>
</evidence>
<dbReference type="GO" id="GO:0005829">
    <property type="term" value="C:cytosol"/>
    <property type="evidence" value="ECO:0007669"/>
    <property type="project" value="TreeGrafter"/>
</dbReference>
<dbReference type="PIRSF" id="PIRSF037514">
    <property type="entry name" value="Rab_ger_ger_transf_A_fun"/>
    <property type="match status" value="1"/>
</dbReference>
<dbReference type="Gene3D" id="1.10.405.10">
    <property type="entry name" value="Guanine Nucleotide Dissociation Inhibitor, domain 1"/>
    <property type="match status" value="1"/>
</dbReference>
<dbReference type="SUPFAM" id="SSF51905">
    <property type="entry name" value="FAD/NAD(P)-binding domain"/>
    <property type="match status" value="1"/>
</dbReference>
<dbReference type="SUPFAM" id="SSF54373">
    <property type="entry name" value="FAD-linked reductases, C-terminal domain"/>
    <property type="match status" value="1"/>
</dbReference>
<sequence>MESLSETLWDVVIEGTGLRQSLLALALSRSDKKILHVDQHDYYGSAEAAFGLQEADEWVGNVAADSLTLPFRNASLWKAGVYGDERLSFSRAYALSLSPQIVYSTSQLLAQLVSSKVYKQLEFQAVGTWWIYDSSAIDASPSLRRIPNGREDIFEDKSIDLRAKRSLMKFLKFVVDYQSSPETWEPHATSSLPDFLSTQFKLPPHLQTVIIALALSLETPDNTTVSYSLPRIARHLTSIGVLGPGFGAVLPKWGGGAEIAQVACRAGAVGGGVYVLGTGVKDASTDADGSSDVTLSNGEVVKTKLLLRDVSSGVPSDAVIAVSRIIAVVSTSLLPLFESTIEGAPLSAVSVVVFPPNTLSTSDTANTHPIYIMAHSNETGECPGGQSVLYATTLYSSNRKALLKIAIDSLLLSTQNAADAVLYSLHYEQTAPSFGIANPLDLAFDDRMLEDVKCDWKKVVGEVDAKFMRFEDWAGMNNEQVDGDCDY</sequence>
<evidence type="ECO:0000256" key="1">
    <source>
        <dbReference type="ARBA" id="ARBA00005593"/>
    </source>
</evidence>
<dbReference type="PANTHER" id="PTHR11787">
    <property type="entry name" value="RAB GDP-DISSOCIATION INHIBITOR"/>
    <property type="match status" value="1"/>
</dbReference>
<accession>A0A9P7YVI0</accession>
<dbReference type="GO" id="GO:0005092">
    <property type="term" value="F:GDP-dissociation inhibitor activity"/>
    <property type="evidence" value="ECO:0007669"/>
    <property type="project" value="UniProtKB-UniRule"/>
</dbReference>